<protein>
    <submittedName>
        <fullName evidence="1">Uncharacterized protein</fullName>
    </submittedName>
</protein>
<evidence type="ECO:0000313" key="2">
    <source>
        <dbReference type="Proteomes" id="UP000002899"/>
    </source>
</evidence>
<dbReference type="VEuPathDB" id="PiroplasmaDB:BmR1_04g06215"/>
<sequence>MSECVDKSDCAISENVSNGIFDNLLHMVKDEQNAYSRGRCKIASQCDGLCDQIFERYRVFLRNTYNKPLNRITHEWSIKDKKALHLDWMHNIRDYESWFPPDRDDFRFHFYSNLPFSFQHLLHSTLHYSARHIKLLSNSTSDWLPVLTIHNIIISGNVNTSVCAKSVAKIMLVSMKKCCKDNIYPDDLQIRCDGMTITNNEGNEIKLVAPTIEFDDVVESIDVCNYSRDMDSYLLAVKLRNQHVELYNIKEFIRQSVKALLSTENIAKTSSSGRVIQMAREDSSCCHDYLPIKFMYSSDVDKKLFPSHVVAIVTNLQNIAIYPIKRISETEFDLEHLQIITLNPPTNHYFTDVSSPICLHGSQPILYTVDTSATLKLFQIFDKKVIKLAMSLTIPEIIDKQALGSYYKCCLKVDVNLRFPNLVAVGGTTENIWIFDIVKVLGSKPGVYYAPQYVSSSLGSNHSTKVNTHAAFTRTANNNNNYSKDCGRVEKDVYHCVIKPYLPSQVYIHFGPLHPIAKLSWIRGADALLAVQYGKFIKSHNAHEIDPANKHSVWAIWNVAKDVQSPDDAIMRNKYWIGRSNISTNKPVNNSRLVALYNGHFDSESGVLATDFKWSGQLGLVAASTDSARQLHIVKPGVWSWGDCDDEFAVARLEGDVNFFKNSLKHIQELSSRFCAEESTLDSTKQRRTRARFNVLENEAAKELNRIANGLENPLKLEYLPEWYRKQVTLPSDRDKMVDKFV</sequence>
<dbReference type="OrthoDB" id="359847at2759"/>
<dbReference type="Proteomes" id="UP000002899">
    <property type="component" value="Chromosome IV"/>
</dbReference>
<reference evidence="1 2" key="3">
    <citation type="journal article" date="2016" name="Sci. Rep.">
        <title>Genome-wide diversity and gene expression profiling of Babesia microti isolates identify polymorphic genes that mediate host-pathogen interactions.</title>
        <authorList>
            <person name="Silva J.C."/>
            <person name="Cornillot E."/>
            <person name="McCracken C."/>
            <person name="Usmani-Brown S."/>
            <person name="Dwivedi A."/>
            <person name="Ifeonu O.O."/>
            <person name="Crabtree J."/>
            <person name="Gotia H.T."/>
            <person name="Virji A.Z."/>
            <person name="Reynes C."/>
            <person name="Colinge J."/>
            <person name="Kumar V."/>
            <person name="Lawres L."/>
            <person name="Pazzi J.E."/>
            <person name="Pablo J.V."/>
            <person name="Hung C."/>
            <person name="Brancato J."/>
            <person name="Kumari P."/>
            <person name="Orvis J."/>
            <person name="Tretina K."/>
            <person name="Chibucos M."/>
            <person name="Ott S."/>
            <person name="Sadzewicz L."/>
            <person name="Sengamalay N."/>
            <person name="Shetty A.C."/>
            <person name="Su Q."/>
            <person name="Tallon L."/>
            <person name="Fraser C.M."/>
            <person name="Frutos R."/>
            <person name="Molina D.M."/>
            <person name="Krause P.J."/>
            <person name="Ben Mamoun C."/>
        </authorList>
    </citation>
    <scope>NUCLEOTIDE SEQUENCE [LARGE SCALE GENOMIC DNA]</scope>
    <source>
        <strain evidence="1 2">RI</strain>
    </source>
</reference>
<reference evidence="1 2" key="2">
    <citation type="journal article" date="2013" name="PLoS ONE">
        <title>Whole genome mapping and re-organization of the nuclear and mitochondrial genomes of Babesia microti isolates.</title>
        <authorList>
            <person name="Cornillot E."/>
            <person name="Dassouli A."/>
            <person name="Garg A."/>
            <person name="Pachikara N."/>
            <person name="Randazzo S."/>
            <person name="Depoix D."/>
            <person name="Carcy B."/>
            <person name="Delbecq S."/>
            <person name="Frutos R."/>
            <person name="Silva J.C."/>
            <person name="Sutton R."/>
            <person name="Krause P.J."/>
            <person name="Mamoun C.B."/>
        </authorList>
    </citation>
    <scope>NUCLEOTIDE SEQUENCE [LARGE SCALE GENOMIC DNA]</scope>
    <source>
        <strain evidence="1 2">RI</strain>
    </source>
</reference>
<name>I7JCT9_BABMR</name>
<dbReference type="RefSeq" id="XP_012649848.1">
    <property type="nucleotide sequence ID" value="XM_012794394.1"/>
</dbReference>
<organism evidence="1 2">
    <name type="scientific">Babesia microti (strain RI)</name>
    <dbReference type="NCBI Taxonomy" id="1133968"/>
    <lineage>
        <taxon>Eukaryota</taxon>
        <taxon>Sar</taxon>
        <taxon>Alveolata</taxon>
        <taxon>Apicomplexa</taxon>
        <taxon>Aconoidasida</taxon>
        <taxon>Piroplasmida</taxon>
        <taxon>Babesiidae</taxon>
        <taxon>Babesia</taxon>
    </lineage>
</organism>
<accession>I7JCT9</accession>
<dbReference type="AlphaFoldDB" id="I7JCT9"/>
<keyword evidence="2" id="KW-1185">Reference proteome</keyword>
<proteinExistence type="predicted"/>
<reference evidence="1 2" key="1">
    <citation type="journal article" date="2012" name="Nucleic Acids Res.">
        <title>Sequencing of the smallest Apicomplexan genome from the human pathogen Babesia microti.</title>
        <authorList>
            <person name="Cornillot E."/>
            <person name="Hadj-Kaddour K."/>
            <person name="Dassouli A."/>
            <person name="Noel B."/>
            <person name="Ranwez V."/>
            <person name="Vacherie B."/>
            <person name="Augagneur Y."/>
            <person name="Bres V."/>
            <person name="Duclos A."/>
            <person name="Randazzo S."/>
            <person name="Carcy B."/>
            <person name="Debierre-Grockiego F."/>
            <person name="Delbecq S."/>
            <person name="Moubri-Menage K."/>
            <person name="Shams-Eldin H."/>
            <person name="Usmani-Brown S."/>
            <person name="Bringaud F."/>
            <person name="Wincker P."/>
            <person name="Vivares C.P."/>
            <person name="Schwarz R.T."/>
            <person name="Schetters T.P."/>
            <person name="Krause P.J."/>
            <person name="Gorenflot A."/>
            <person name="Berry V."/>
            <person name="Barbe V."/>
            <person name="Ben Mamoun C."/>
        </authorList>
    </citation>
    <scope>NUCLEOTIDE SEQUENCE [LARGE SCALE GENOMIC DNA]</scope>
    <source>
        <strain evidence="1 2">RI</strain>
    </source>
</reference>
<evidence type="ECO:0000313" key="1">
    <source>
        <dbReference type="EMBL" id="CCF75440.1"/>
    </source>
</evidence>
<dbReference type="GeneID" id="24425887"/>
<dbReference type="EMBL" id="LN871599">
    <property type="protein sequence ID" value="CCF75440.1"/>
    <property type="molecule type" value="Genomic_DNA"/>
</dbReference>
<dbReference type="KEGG" id="bmic:BmR1_04g06215"/>